<organism evidence="2">
    <name type="scientific">Dissoconium aciculare CBS 342.82</name>
    <dbReference type="NCBI Taxonomy" id="1314786"/>
    <lineage>
        <taxon>Eukaryota</taxon>
        <taxon>Fungi</taxon>
        <taxon>Dikarya</taxon>
        <taxon>Ascomycota</taxon>
        <taxon>Pezizomycotina</taxon>
        <taxon>Dothideomycetes</taxon>
        <taxon>Dothideomycetidae</taxon>
        <taxon>Mycosphaerellales</taxon>
        <taxon>Dissoconiaceae</taxon>
        <taxon>Dissoconium</taxon>
    </lineage>
</organism>
<protein>
    <submittedName>
        <fullName evidence="2">Uncharacterized protein</fullName>
    </submittedName>
</protein>
<gene>
    <name evidence="2" type="ORF">K489DRAFT_270544</name>
</gene>
<dbReference type="RefSeq" id="XP_033458301.1">
    <property type="nucleotide sequence ID" value="XM_033600120.1"/>
</dbReference>
<proteinExistence type="predicted"/>
<dbReference type="Proteomes" id="UP000504637">
    <property type="component" value="Unplaced"/>
</dbReference>
<sequence>MTVTVSQEKPPDFVVYLMNDLGKPEAKHNTEGINIETRASIPIREGACVWSSRVAANGGNG</sequence>
<name>A0A6J3LZP4_9PEZI</name>
<accession>A0A6J3LZP4</accession>
<reference evidence="2" key="2">
    <citation type="submission" date="2020-04" db="EMBL/GenBank/DDBJ databases">
        <authorList>
            <consortium name="NCBI Genome Project"/>
        </authorList>
    </citation>
    <scope>NUCLEOTIDE SEQUENCE</scope>
    <source>
        <strain evidence="2">CBS 342.82</strain>
    </source>
</reference>
<dbReference type="GeneID" id="54357920"/>
<keyword evidence="1" id="KW-1185">Reference proteome</keyword>
<reference evidence="2" key="1">
    <citation type="submission" date="2020-01" db="EMBL/GenBank/DDBJ databases">
        <authorList>
            <consortium name="DOE Joint Genome Institute"/>
            <person name="Haridas S."/>
            <person name="Albert R."/>
            <person name="Binder M."/>
            <person name="Bloem J."/>
            <person name="Labutti K."/>
            <person name="Salamov A."/>
            <person name="Andreopoulos B."/>
            <person name="Baker S.E."/>
            <person name="Barry K."/>
            <person name="Bills G."/>
            <person name="Bluhm B.H."/>
            <person name="Cannon C."/>
            <person name="Castanera R."/>
            <person name="Culley D.E."/>
            <person name="Daum C."/>
            <person name="Ezra D."/>
            <person name="Gonzalez J.B."/>
            <person name="Henrissat B."/>
            <person name="Kuo A."/>
            <person name="Liang C."/>
            <person name="Lipzen A."/>
            <person name="Lutzoni F."/>
            <person name="Magnuson J."/>
            <person name="Mondo S."/>
            <person name="Nolan M."/>
            <person name="Ohm R."/>
            <person name="Pangilinan J."/>
            <person name="Park H.-J."/>
            <person name="Ramirez L."/>
            <person name="Alfaro M."/>
            <person name="Sun H."/>
            <person name="Tritt A."/>
            <person name="Yoshinaga Y."/>
            <person name="Zwiers L.-H."/>
            <person name="Turgeon B.G."/>
            <person name="Goodwin S.B."/>
            <person name="Spatafora J.W."/>
            <person name="Crous P.W."/>
            <person name="Grigoriev I.V."/>
        </authorList>
    </citation>
    <scope>NUCLEOTIDE SEQUENCE</scope>
    <source>
        <strain evidence="2">CBS 342.82</strain>
    </source>
</reference>
<dbReference type="AlphaFoldDB" id="A0A6J3LZP4"/>
<evidence type="ECO:0000313" key="2">
    <source>
        <dbReference type="RefSeq" id="XP_033458301.1"/>
    </source>
</evidence>
<reference evidence="2" key="3">
    <citation type="submission" date="2025-08" db="UniProtKB">
        <authorList>
            <consortium name="RefSeq"/>
        </authorList>
    </citation>
    <scope>IDENTIFICATION</scope>
    <source>
        <strain evidence="2">CBS 342.82</strain>
    </source>
</reference>
<evidence type="ECO:0000313" key="1">
    <source>
        <dbReference type="Proteomes" id="UP000504637"/>
    </source>
</evidence>